<proteinExistence type="predicted"/>
<evidence type="ECO:0000256" key="2">
    <source>
        <dbReference type="ARBA" id="ARBA00022679"/>
    </source>
</evidence>
<comment type="caution">
    <text evidence="5">The sequence shown here is derived from an EMBL/GenBank/DDBJ whole genome shotgun (WGS) entry which is preliminary data.</text>
</comment>
<protein>
    <submittedName>
        <fullName evidence="5">Glycerol acyltransferase</fullName>
    </submittedName>
</protein>
<dbReference type="Proteomes" id="UP000484164">
    <property type="component" value="Unassembled WGS sequence"/>
</dbReference>
<comment type="pathway">
    <text evidence="1">Lipid metabolism.</text>
</comment>
<dbReference type="GO" id="GO:0003841">
    <property type="term" value="F:1-acylglycerol-3-phosphate O-acyltransferase activity"/>
    <property type="evidence" value="ECO:0007669"/>
    <property type="project" value="TreeGrafter"/>
</dbReference>
<evidence type="ECO:0000259" key="4">
    <source>
        <dbReference type="SMART" id="SM00563"/>
    </source>
</evidence>
<dbReference type="PANTHER" id="PTHR10434">
    <property type="entry name" value="1-ACYL-SN-GLYCEROL-3-PHOSPHATE ACYLTRANSFERASE"/>
    <property type="match status" value="1"/>
</dbReference>
<dbReference type="InterPro" id="IPR002123">
    <property type="entry name" value="Plipid/glycerol_acylTrfase"/>
</dbReference>
<organism evidence="5 6">
    <name type="scientific">Phaeocystidibacter marisrubri</name>
    <dbReference type="NCBI Taxonomy" id="1577780"/>
    <lineage>
        <taxon>Bacteria</taxon>
        <taxon>Pseudomonadati</taxon>
        <taxon>Bacteroidota</taxon>
        <taxon>Flavobacteriia</taxon>
        <taxon>Flavobacteriales</taxon>
        <taxon>Phaeocystidibacteraceae</taxon>
        <taxon>Phaeocystidibacter</taxon>
    </lineage>
</organism>
<dbReference type="GO" id="GO:0006654">
    <property type="term" value="P:phosphatidic acid biosynthetic process"/>
    <property type="evidence" value="ECO:0007669"/>
    <property type="project" value="TreeGrafter"/>
</dbReference>
<evidence type="ECO:0000256" key="3">
    <source>
        <dbReference type="ARBA" id="ARBA00023315"/>
    </source>
</evidence>
<dbReference type="SUPFAM" id="SSF69593">
    <property type="entry name" value="Glycerol-3-phosphate (1)-acyltransferase"/>
    <property type="match status" value="1"/>
</dbReference>
<sequence>MKRLFGKFVYFIFGWKLVTSADMQKVKKSVMLAAPHTSNWDFLFAIAGFWIMGLDVRYFIKDTYTKSLFGFLFKWTGAMGVDRSARNNLVEHSIQTLNQHEQMVILVPAEGTRKYVDKWKKGFYHIALGANVPVSLGYLDYKEKIGGVLDVFDLSGNEERDFNFIQEKYRPIHPKHPENYNPQIH</sequence>
<feature type="domain" description="Phospholipid/glycerol acyltransferase" evidence="4">
    <location>
        <begin position="30"/>
        <end position="139"/>
    </location>
</feature>
<dbReference type="Pfam" id="PF01553">
    <property type="entry name" value="Acyltransferase"/>
    <property type="match status" value="1"/>
</dbReference>
<evidence type="ECO:0000313" key="6">
    <source>
        <dbReference type="Proteomes" id="UP000484164"/>
    </source>
</evidence>
<keyword evidence="6" id="KW-1185">Reference proteome</keyword>
<evidence type="ECO:0000256" key="1">
    <source>
        <dbReference type="ARBA" id="ARBA00005189"/>
    </source>
</evidence>
<dbReference type="AlphaFoldDB" id="A0A6L3ZIM3"/>
<name>A0A6L3ZIM3_9FLAO</name>
<dbReference type="RefSeq" id="WP_151691896.1">
    <property type="nucleotide sequence ID" value="NZ_BMGX01000002.1"/>
</dbReference>
<dbReference type="SMART" id="SM00563">
    <property type="entry name" value="PlsC"/>
    <property type="match status" value="1"/>
</dbReference>
<reference evidence="5 6" key="1">
    <citation type="submission" date="2019-10" db="EMBL/GenBank/DDBJ databases">
        <title>Genome sequence of Phaeocystidibacter marisrubri JCM30614 (type strain).</title>
        <authorList>
            <person name="Bowman J.P."/>
        </authorList>
    </citation>
    <scope>NUCLEOTIDE SEQUENCE [LARGE SCALE GENOMIC DNA]</scope>
    <source>
        <strain evidence="5 6">JCM 30614</strain>
    </source>
</reference>
<evidence type="ECO:0000313" key="5">
    <source>
        <dbReference type="EMBL" id="KAB2817325.1"/>
    </source>
</evidence>
<dbReference type="OrthoDB" id="9796839at2"/>
<gene>
    <name evidence="5" type="ORF">F8C82_02735</name>
</gene>
<accession>A0A6L3ZIM3</accession>
<keyword evidence="2 5" id="KW-0808">Transferase</keyword>
<dbReference type="PANTHER" id="PTHR10434:SF9">
    <property type="entry name" value="PHOSPHOLIPID_GLYCEROL ACYLTRANSFERASE DOMAIN-CONTAINING PROTEIN"/>
    <property type="match status" value="1"/>
</dbReference>
<dbReference type="EMBL" id="WBVQ01000001">
    <property type="protein sequence ID" value="KAB2817325.1"/>
    <property type="molecule type" value="Genomic_DNA"/>
</dbReference>
<keyword evidence="3 5" id="KW-0012">Acyltransferase</keyword>